<dbReference type="WBParaSite" id="SBAD_0001295801-mRNA-1">
    <property type="protein sequence ID" value="SBAD_0001295801-mRNA-1"/>
    <property type="gene ID" value="SBAD_0001295801"/>
</dbReference>
<dbReference type="AlphaFoldDB" id="A0A183J9K1"/>
<reference evidence="4" key="1">
    <citation type="submission" date="2016-06" db="UniProtKB">
        <authorList>
            <consortium name="WormBaseParasite"/>
        </authorList>
    </citation>
    <scope>IDENTIFICATION</scope>
</reference>
<evidence type="ECO:0000313" key="3">
    <source>
        <dbReference type="Proteomes" id="UP000270296"/>
    </source>
</evidence>
<proteinExistence type="predicted"/>
<accession>A0A183J9K1</accession>
<feature type="region of interest" description="Disordered" evidence="1">
    <location>
        <begin position="1"/>
        <end position="40"/>
    </location>
</feature>
<organism evidence="4">
    <name type="scientific">Soboliphyme baturini</name>
    <dbReference type="NCBI Taxonomy" id="241478"/>
    <lineage>
        <taxon>Eukaryota</taxon>
        <taxon>Metazoa</taxon>
        <taxon>Ecdysozoa</taxon>
        <taxon>Nematoda</taxon>
        <taxon>Enoplea</taxon>
        <taxon>Dorylaimia</taxon>
        <taxon>Dioctophymatida</taxon>
        <taxon>Dioctophymatoidea</taxon>
        <taxon>Soboliphymatidae</taxon>
        <taxon>Soboliphyme</taxon>
    </lineage>
</organism>
<dbReference type="EMBL" id="UZAM01018099">
    <property type="protein sequence ID" value="VDP49522.1"/>
    <property type="molecule type" value="Genomic_DNA"/>
</dbReference>
<name>A0A183J9K1_9BILA</name>
<sequence length="166" mass="17062">MGPGPGPGSGSGSGSGLKDRCSLPSDRLRSAMESRPSSALDKRDAAAVTAIAAAISEPAEVKVLAARPDAATVVTFTCHRRLHRRHTFSRPMDTAMTAAAAATATETGRGTDAAADLLEDPASVASSSTEGKHTACCVVFPPDVLSAFTRSSYTRLPSYLRLSVAS</sequence>
<feature type="compositionally biased region" description="Basic and acidic residues" evidence="1">
    <location>
        <begin position="17"/>
        <end position="32"/>
    </location>
</feature>
<reference evidence="2 3" key="2">
    <citation type="submission" date="2018-11" db="EMBL/GenBank/DDBJ databases">
        <authorList>
            <consortium name="Pathogen Informatics"/>
        </authorList>
    </citation>
    <scope>NUCLEOTIDE SEQUENCE [LARGE SCALE GENOMIC DNA]</scope>
</reference>
<evidence type="ECO:0000256" key="1">
    <source>
        <dbReference type="SAM" id="MobiDB-lite"/>
    </source>
</evidence>
<dbReference type="Proteomes" id="UP000270296">
    <property type="component" value="Unassembled WGS sequence"/>
</dbReference>
<keyword evidence="3" id="KW-1185">Reference proteome</keyword>
<evidence type="ECO:0000313" key="4">
    <source>
        <dbReference type="WBParaSite" id="SBAD_0001295801-mRNA-1"/>
    </source>
</evidence>
<protein>
    <submittedName>
        <fullName evidence="2 4">Uncharacterized protein</fullName>
    </submittedName>
</protein>
<evidence type="ECO:0000313" key="2">
    <source>
        <dbReference type="EMBL" id="VDP49522.1"/>
    </source>
</evidence>
<gene>
    <name evidence="2" type="ORF">SBAD_LOCUS12549</name>
</gene>